<accession>W1XT62</accession>
<reference evidence="1" key="1">
    <citation type="submission" date="2013-12" db="EMBL/GenBank/DDBJ databases">
        <title>A Varibaculum cambriense genome reconstructed from a premature infant gut community with otherwise low bacterial novelty that shifts toward anaerobic metabolism during the third week of life.</title>
        <authorList>
            <person name="Brown C.T."/>
            <person name="Sharon I."/>
            <person name="Thomas B.C."/>
            <person name="Castelle C.J."/>
            <person name="Morowitz M.J."/>
            <person name="Banfield J.F."/>
        </authorList>
    </citation>
    <scope>NUCLEOTIDE SEQUENCE</scope>
</reference>
<protein>
    <submittedName>
        <fullName evidence="1">Uncharacterized protein</fullName>
    </submittedName>
</protein>
<dbReference type="AlphaFoldDB" id="W1XT62"/>
<organism evidence="1">
    <name type="scientific">human gut metagenome</name>
    <dbReference type="NCBI Taxonomy" id="408170"/>
    <lineage>
        <taxon>unclassified sequences</taxon>
        <taxon>metagenomes</taxon>
        <taxon>organismal metagenomes</taxon>
    </lineage>
</organism>
<gene>
    <name evidence="1" type="ORF">Q604_UNBC11981G0001</name>
</gene>
<name>W1XT62_9ZZZZ</name>
<comment type="caution">
    <text evidence="1">The sequence shown here is derived from an EMBL/GenBank/DDBJ whole genome shotgun (WGS) entry which is preliminary data.</text>
</comment>
<evidence type="ECO:0000313" key="1">
    <source>
        <dbReference type="EMBL" id="ETJ33568.1"/>
    </source>
</evidence>
<proteinExistence type="predicted"/>
<sequence>EFSIDDGSIKTGCMNWSDNTGKGTMRGMEAPIVLTGMYPIHWKEYSKVDDTNSGTFMYLINAISK</sequence>
<feature type="non-terminal residue" evidence="1">
    <location>
        <position position="1"/>
    </location>
</feature>
<dbReference type="EMBL" id="AZMM01011981">
    <property type="protein sequence ID" value="ETJ33568.1"/>
    <property type="molecule type" value="Genomic_DNA"/>
</dbReference>